<organism evidence="2 3">
    <name type="scientific">Phyllosticta citriasiana</name>
    <dbReference type="NCBI Taxonomy" id="595635"/>
    <lineage>
        <taxon>Eukaryota</taxon>
        <taxon>Fungi</taxon>
        <taxon>Dikarya</taxon>
        <taxon>Ascomycota</taxon>
        <taxon>Pezizomycotina</taxon>
        <taxon>Dothideomycetes</taxon>
        <taxon>Dothideomycetes incertae sedis</taxon>
        <taxon>Botryosphaeriales</taxon>
        <taxon>Phyllostictaceae</taxon>
        <taxon>Phyllosticta</taxon>
    </lineage>
</organism>
<feature type="chain" id="PRO_5045162842" evidence="1">
    <location>
        <begin position="25"/>
        <end position="122"/>
    </location>
</feature>
<sequence>MGPNLFKLGLVIQVPSAYFLLVAADVDRVAFSASGKVLSSFDGSQSVNICMSATPEVGIVQPTVMLDRCFLLVPPTSISTPSKVTLVGRFPHHGPSASKSTMIPSRQTPPVHAVDLEPFRNR</sequence>
<protein>
    <submittedName>
        <fullName evidence="2">Uncharacterized protein</fullName>
    </submittedName>
</protein>
<name>A0ABR1KMR8_9PEZI</name>
<comment type="caution">
    <text evidence="2">The sequence shown here is derived from an EMBL/GenBank/DDBJ whole genome shotgun (WGS) entry which is preliminary data.</text>
</comment>
<reference evidence="2 3" key="1">
    <citation type="submission" date="2024-04" db="EMBL/GenBank/DDBJ databases">
        <title>Phyllosticta paracitricarpa is synonymous to the EU quarantine fungus P. citricarpa based on phylogenomic analyses.</title>
        <authorList>
            <consortium name="Lawrence Berkeley National Laboratory"/>
            <person name="Van Ingen-Buijs V.A."/>
            <person name="Van Westerhoven A.C."/>
            <person name="Haridas S."/>
            <person name="Skiadas P."/>
            <person name="Martin F."/>
            <person name="Groenewald J.Z."/>
            <person name="Crous P.W."/>
            <person name="Seidl M.F."/>
        </authorList>
    </citation>
    <scope>NUCLEOTIDE SEQUENCE [LARGE SCALE GENOMIC DNA]</scope>
    <source>
        <strain evidence="2 3">CBS 123371</strain>
    </source>
</reference>
<accession>A0ABR1KMR8</accession>
<evidence type="ECO:0000256" key="1">
    <source>
        <dbReference type="SAM" id="SignalP"/>
    </source>
</evidence>
<dbReference type="EMBL" id="JBBPHU010000005">
    <property type="protein sequence ID" value="KAK7517777.1"/>
    <property type="molecule type" value="Genomic_DNA"/>
</dbReference>
<evidence type="ECO:0000313" key="2">
    <source>
        <dbReference type="EMBL" id="KAK7517777.1"/>
    </source>
</evidence>
<keyword evidence="3" id="KW-1185">Reference proteome</keyword>
<keyword evidence="1" id="KW-0732">Signal</keyword>
<gene>
    <name evidence="2" type="ORF">IWZ03DRAFT_359836</name>
</gene>
<proteinExistence type="predicted"/>
<evidence type="ECO:0000313" key="3">
    <source>
        <dbReference type="Proteomes" id="UP001363622"/>
    </source>
</evidence>
<dbReference type="Proteomes" id="UP001363622">
    <property type="component" value="Unassembled WGS sequence"/>
</dbReference>
<feature type="signal peptide" evidence="1">
    <location>
        <begin position="1"/>
        <end position="24"/>
    </location>
</feature>